<sequence>MNPRILKKMSARAAPLLPLLGDRREQFRAKAHENYHGVFMPERKHWERHRCHPSYEPTNRWTTPRGAPLLYVTRAGQHMVMYPPQHPLAGTVMVGGISGYYEPEWDEQTAYEALSEAIFWRFFTHDPETETEGCSRDLSTPAAVFAAAAEVLAGISGVPAP</sequence>
<protein>
    <submittedName>
        <fullName evidence="1">Uncharacterized protein</fullName>
    </submittedName>
</protein>
<keyword evidence="2" id="KW-1185">Reference proteome</keyword>
<dbReference type="EMBL" id="CP114029">
    <property type="protein sequence ID" value="WAP67215.1"/>
    <property type="molecule type" value="Genomic_DNA"/>
</dbReference>
<reference evidence="1" key="1">
    <citation type="submission" date="2022-12" db="EMBL/GenBank/DDBJ databases">
        <title>Jiella pelagia sp. nov., isolated from phosphonate enriched culture of Northwest Pacific surface seawater.</title>
        <authorList>
            <person name="Shin D.Y."/>
            <person name="Hwang C.Y."/>
        </authorList>
    </citation>
    <scope>NUCLEOTIDE SEQUENCE</scope>
    <source>
        <strain evidence="1">HL-NP1</strain>
    </source>
</reference>
<dbReference type="RefSeq" id="WP_268879667.1">
    <property type="nucleotide sequence ID" value="NZ_CP114029.1"/>
</dbReference>
<gene>
    <name evidence="1" type="ORF">OH818_16695</name>
</gene>
<name>A0ABY7BVX7_9HYPH</name>
<proteinExistence type="predicted"/>
<accession>A0ABY7BVX7</accession>
<organism evidence="1 2">
    <name type="scientific">Jiella pelagia</name>
    <dbReference type="NCBI Taxonomy" id="2986949"/>
    <lineage>
        <taxon>Bacteria</taxon>
        <taxon>Pseudomonadati</taxon>
        <taxon>Pseudomonadota</taxon>
        <taxon>Alphaproteobacteria</taxon>
        <taxon>Hyphomicrobiales</taxon>
        <taxon>Aurantimonadaceae</taxon>
        <taxon>Jiella</taxon>
    </lineage>
</organism>
<evidence type="ECO:0000313" key="2">
    <source>
        <dbReference type="Proteomes" id="UP001164020"/>
    </source>
</evidence>
<evidence type="ECO:0000313" key="1">
    <source>
        <dbReference type="EMBL" id="WAP67215.1"/>
    </source>
</evidence>
<dbReference type="Proteomes" id="UP001164020">
    <property type="component" value="Chromosome"/>
</dbReference>